<dbReference type="EMBL" id="PZQS01000010">
    <property type="protein sequence ID" value="PVD22789.1"/>
    <property type="molecule type" value="Genomic_DNA"/>
</dbReference>
<dbReference type="Gene3D" id="1.10.510.10">
    <property type="entry name" value="Transferase(Phosphotransferase) domain 1"/>
    <property type="match status" value="1"/>
</dbReference>
<keyword evidence="1 9" id="KW-0808">Transferase</keyword>
<dbReference type="SUPFAM" id="SSF56112">
    <property type="entry name" value="Protein kinase-like (PK-like)"/>
    <property type="match status" value="1"/>
</dbReference>
<keyword evidence="7" id="KW-0727">SH2 domain</keyword>
<dbReference type="InterPro" id="IPR001245">
    <property type="entry name" value="Ser-Thr/Tyr_kinase_cat_dom"/>
</dbReference>
<proteinExistence type="inferred from homology"/>
<evidence type="ECO:0000256" key="2">
    <source>
        <dbReference type="ARBA" id="ARBA00022741"/>
    </source>
</evidence>
<dbReference type="FunFam" id="1.10.510.10:FF:000216">
    <property type="entry name" value="Tyrosine-protein kinase SYK"/>
    <property type="match status" value="1"/>
</dbReference>
<dbReference type="AlphaFoldDB" id="A0A2T7NNP0"/>
<dbReference type="InterPro" id="IPR011009">
    <property type="entry name" value="Kinase-like_dom_sf"/>
</dbReference>
<dbReference type="PROSITE" id="PS50001">
    <property type="entry name" value="SH2"/>
    <property type="match status" value="1"/>
</dbReference>
<accession>A0A2T7NNP0</accession>
<evidence type="ECO:0000256" key="10">
    <source>
        <dbReference type="SAM" id="MobiDB-lite"/>
    </source>
</evidence>
<dbReference type="Pfam" id="PF07714">
    <property type="entry name" value="PK_Tyr_Ser-Thr"/>
    <property type="match status" value="1"/>
</dbReference>
<dbReference type="SMART" id="SM00219">
    <property type="entry name" value="TyrKc"/>
    <property type="match status" value="1"/>
</dbReference>
<feature type="region of interest" description="Disordered" evidence="10">
    <location>
        <begin position="190"/>
        <end position="232"/>
    </location>
</feature>
<evidence type="ECO:0000259" key="12">
    <source>
        <dbReference type="PROSITE" id="PS50011"/>
    </source>
</evidence>
<dbReference type="STRING" id="400727.A0A2T7NNP0"/>
<sequence length="531" mass="60503">MYKIPEGKPFVGPVELILHYKQNVDGFITQPTIACDRLPSQSPVAFRGITYHQLEKALQLEAKKIGADMDRAMGPMRDTLVKRVAQQLHQDMPWFHSKITREQAVARMDEDGHVSGKFLVRQRDEKNSFALTLSYEGESRHYLIAHNKDGRYSIEDGPRFDCLMMMHIVIVDFIIIHDPQHKNVQFTTWRRMSSEDGPPPIRAPPPPPGSRPLPPRPPEHDEVNGGNAEDHPDVHLEIDADELESIYGSVRIEVAAKDLHPDQIKLENKLGQGNFGSVMKGTCTLGSQVLPVAVKTLKTAELAPGVESELMKEAKLMQQMDHKHIVRMIGVCKSDEVMLVLELAKLGPLNKYLPKNKDMPLWNVVELMAQVAKGMRYLESRNFVHRDLAARNILLCDPHFAKISDFGMSKPLSRENNYYVAQAAGKWPLKWYAPECIHYWKFDTKSDVWSYGVTLWEAASYGAKPYYKMKAQELLQFLEEGNRLAKPISCSEEVYEVMLSCWKDKVPSFPNPSLPEEEDVVLWGDSQYALW</sequence>
<evidence type="ECO:0000313" key="13">
    <source>
        <dbReference type="EMBL" id="PVD22789.1"/>
    </source>
</evidence>
<evidence type="ECO:0000256" key="6">
    <source>
        <dbReference type="ARBA" id="ARBA00051245"/>
    </source>
</evidence>
<dbReference type="Pfam" id="PF00017">
    <property type="entry name" value="SH2"/>
    <property type="match status" value="1"/>
</dbReference>
<feature type="domain" description="SH2" evidence="11">
    <location>
        <begin position="94"/>
        <end position="163"/>
    </location>
</feature>
<keyword evidence="14" id="KW-1185">Reference proteome</keyword>
<evidence type="ECO:0000256" key="9">
    <source>
        <dbReference type="RuleBase" id="RU362096"/>
    </source>
</evidence>
<feature type="binding site" evidence="8">
    <location>
        <position position="295"/>
    </location>
    <ligand>
        <name>ATP</name>
        <dbReference type="ChEBI" id="CHEBI:30616"/>
    </ligand>
</feature>
<dbReference type="PRINTS" id="PR00109">
    <property type="entry name" value="TYRKINASE"/>
</dbReference>
<dbReference type="InterPro" id="IPR036860">
    <property type="entry name" value="SH2_dom_sf"/>
</dbReference>
<evidence type="ECO:0000256" key="8">
    <source>
        <dbReference type="PROSITE-ProRule" id="PRU10141"/>
    </source>
</evidence>
<dbReference type="Gene3D" id="3.30.200.20">
    <property type="entry name" value="Phosphorylase Kinase, domain 1"/>
    <property type="match status" value="1"/>
</dbReference>
<keyword evidence="4 8" id="KW-0067">ATP-binding</keyword>
<dbReference type="PROSITE" id="PS50011">
    <property type="entry name" value="PROTEIN_KINASE_DOM"/>
    <property type="match status" value="1"/>
</dbReference>
<dbReference type="GO" id="GO:0004715">
    <property type="term" value="F:non-membrane spanning protein tyrosine kinase activity"/>
    <property type="evidence" value="ECO:0007669"/>
    <property type="project" value="UniProtKB-EC"/>
</dbReference>
<comment type="catalytic activity">
    <reaction evidence="6 9">
        <text>L-tyrosyl-[protein] + ATP = O-phospho-L-tyrosyl-[protein] + ADP + H(+)</text>
        <dbReference type="Rhea" id="RHEA:10596"/>
        <dbReference type="Rhea" id="RHEA-COMP:10136"/>
        <dbReference type="Rhea" id="RHEA-COMP:20101"/>
        <dbReference type="ChEBI" id="CHEBI:15378"/>
        <dbReference type="ChEBI" id="CHEBI:30616"/>
        <dbReference type="ChEBI" id="CHEBI:46858"/>
        <dbReference type="ChEBI" id="CHEBI:61978"/>
        <dbReference type="ChEBI" id="CHEBI:456216"/>
        <dbReference type="EC" id="2.7.10.2"/>
    </reaction>
</comment>
<protein>
    <recommendedName>
        <fullName evidence="9">Tyrosine-protein kinase</fullName>
        <ecNumber evidence="9">2.7.10.2</ecNumber>
    </recommendedName>
</protein>
<evidence type="ECO:0000256" key="7">
    <source>
        <dbReference type="PROSITE-ProRule" id="PRU00191"/>
    </source>
</evidence>
<keyword evidence="3 9" id="KW-0418">Kinase</keyword>
<dbReference type="SMART" id="SM00252">
    <property type="entry name" value="SH2"/>
    <property type="match status" value="1"/>
</dbReference>
<evidence type="ECO:0000256" key="1">
    <source>
        <dbReference type="ARBA" id="ARBA00022679"/>
    </source>
</evidence>
<dbReference type="InterPro" id="IPR000719">
    <property type="entry name" value="Prot_kinase_dom"/>
</dbReference>
<dbReference type="PROSITE" id="PS00109">
    <property type="entry name" value="PROTEIN_KINASE_TYR"/>
    <property type="match status" value="1"/>
</dbReference>
<dbReference type="GO" id="GO:0005524">
    <property type="term" value="F:ATP binding"/>
    <property type="evidence" value="ECO:0007669"/>
    <property type="project" value="UniProtKB-UniRule"/>
</dbReference>
<reference evidence="13 14" key="1">
    <citation type="submission" date="2018-04" db="EMBL/GenBank/DDBJ databases">
        <title>The genome of golden apple snail Pomacea canaliculata provides insight into stress tolerance and invasive adaptation.</title>
        <authorList>
            <person name="Liu C."/>
            <person name="Liu B."/>
            <person name="Ren Y."/>
            <person name="Zhang Y."/>
            <person name="Wang H."/>
            <person name="Li S."/>
            <person name="Jiang F."/>
            <person name="Yin L."/>
            <person name="Zhang G."/>
            <person name="Qian W."/>
            <person name="Fan W."/>
        </authorList>
    </citation>
    <scope>NUCLEOTIDE SEQUENCE [LARGE SCALE GENOMIC DNA]</scope>
    <source>
        <strain evidence="13">SZHN2017</strain>
        <tissue evidence="13">Muscle</tissue>
    </source>
</reference>
<name>A0A2T7NNP0_POMCA</name>
<comment type="caution">
    <text evidence="13">The sequence shown here is derived from an EMBL/GenBank/DDBJ whole genome shotgun (WGS) entry which is preliminary data.</text>
</comment>
<gene>
    <name evidence="13" type="ORF">C0Q70_16045</name>
</gene>
<dbReference type="Gene3D" id="3.30.505.10">
    <property type="entry name" value="SH2 domain"/>
    <property type="match status" value="1"/>
</dbReference>
<feature type="domain" description="Protein kinase" evidence="12">
    <location>
        <begin position="264"/>
        <end position="522"/>
    </location>
</feature>
<keyword evidence="2 8" id="KW-0547">Nucleotide-binding</keyword>
<dbReference type="PANTHER" id="PTHR24418">
    <property type="entry name" value="TYROSINE-PROTEIN KINASE"/>
    <property type="match status" value="1"/>
</dbReference>
<dbReference type="EC" id="2.7.10.2" evidence="9"/>
<evidence type="ECO:0000256" key="4">
    <source>
        <dbReference type="ARBA" id="ARBA00022840"/>
    </source>
</evidence>
<comment type="similarity">
    <text evidence="9">Belongs to the protein kinase superfamily. Tyr protein kinase family.</text>
</comment>
<evidence type="ECO:0000256" key="5">
    <source>
        <dbReference type="ARBA" id="ARBA00023137"/>
    </source>
</evidence>
<dbReference type="InterPro" id="IPR000980">
    <property type="entry name" value="SH2"/>
</dbReference>
<keyword evidence="5 9" id="KW-0829">Tyrosine-protein kinase</keyword>
<dbReference type="Proteomes" id="UP000245119">
    <property type="component" value="Linkage Group LG10"/>
</dbReference>
<feature type="compositionally biased region" description="Pro residues" evidence="10">
    <location>
        <begin position="197"/>
        <end position="216"/>
    </location>
</feature>
<dbReference type="InterPro" id="IPR050198">
    <property type="entry name" value="Non-receptor_tyrosine_kinases"/>
</dbReference>
<dbReference type="InterPro" id="IPR008266">
    <property type="entry name" value="Tyr_kinase_AS"/>
</dbReference>
<dbReference type="SUPFAM" id="SSF55550">
    <property type="entry name" value="SH2 domain"/>
    <property type="match status" value="1"/>
</dbReference>
<dbReference type="OrthoDB" id="535945at2759"/>
<evidence type="ECO:0000313" key="14">
    <source>
        <dbReference type="Proteomes" id="UP000245119"/>
    </source>
</evidence>
<feature type="compositionally biased region" description="Basic and acidic residues" evidence="10">
    <location>
        <begin position="217"/>
        <end position="232"/>
    </location>
</feature>
<dbReference type="PROSITE" id="PS00107">
    <property type="entry name" value="PROTEIN_KINASE_ATP"/>
    <property type="match status" value="1"/>
</dbReference>
<evidence type="ECO:0000256" key="3">
    <source>
        <dbReference type="ARBA" id="ARBA00022777"/>
    </source>
</evidence>
<organism evidence="13 14">
    <name type="scientific">Pomacea canaliculata</name>
    <name type="common">Golden apple snail</name>
    <dbReference type="NCBI Taxonomy" id="400727"/>
    <lineage>
        <taxon>Eukaryota</taxon>
        <taxon>Metazoa</taxon>
        <taxon>Spiralia</taxon>
        <taxon>Lophotrochozoa</taxon>
        <taxon>Mollusca</taxon>
        <taxon>Gastropoda</taxon>
        <taxon>Caenogastropoda</taxon>
        <taxon>Architaenioglossa</taxon>
        <taxon>Ampullarioidea</taxon>
        <taxon>Ampullariidae</taxon>
        <taxon>Pomacea</taxon>
    </lineage>
</organism>
<dbReference type="InterPro" id="IPR020635">
    <property type="entry name" value="Tyr_kinase_cat_dom"/>
</dbReference>
<evidence type="ECO:0000259" key="11">
    <source>
        <dbReference type="PROSITE" id="PS50001"/>
    </source>
</evidence>
<dbReference type="InterPro" id="IPR017441">
    <property type="entry name" value="Protein_kinase_ATP_BS"/>
</dbReference>